<evidence type="ECO:0000313" key="1">
    <source>
        <dbReference type="EMBL" id="AFZ56851.1"/>
    </source>
</evidence>
<dbReference type="HOGENOM" id="CLU_110687_2_0_3"/>
<dbReference type="EMBL" id="CP003659">
    <property type="protein sequence ID" value="AFZ56851.1"/>
    <property type="molecule type" value="Genomic_DNA"/>
</dbReference>
<dbReference type="eggNOG" id="COG2026">
    <property type="taxonomic scope" value="Bacteria"/>
</dbReference>
<protein>
    <recommendedName>
        <fullName evidence="3">Addiction module antitoxin</fullName>
    </recommendedName>
</protein>
<dbReference type="STRING" id="272123.Anacy_1329"/>
<name>K9ZCF2_ANACC</name>
<dbReference type="KEGG" id="acy:Anacy_1329"/>
<gene>
    <name evidence="1" type="ordered locus">Anacy_1329</name>
</gene>
<organism evidence="1 2">
    <name type="scientific">Anabaena cylindrica (strain ATCC 27899 / PCC 7122)</name>
    <dbReference type="NCBI Taxonomy" id="272123"/>
    <lineage>
        <taxon>Bacteria</taxon>
        <taxon>Bacillati</taxon>
        <taxon>Cyanobacteriota</taxon>
        <taxon>Cyanophyceae</taxon>
        <taxon>Nostocales</taxon>
        <taxon>Nostocaceae</taxon>
        <taxon>Anabaena</taxon>
    </lineage>
</organism>
<dbReference type="Proteomes" id="UP000010474">
    <property type="component" value="Chromosome"/>
</dbReference>
<dbReference type="PATRIC" id="fig|272123.3.peg.1455"/>
<dbReference type="AlphaFoldDB" id="K9ZCF2"/>
<keyword evidence="2" id="KW-1185">Reference proteome</keyword>
<accession>K9ZCF2</accession>
<dbReference type="RefSeq" id="WP_015213503.1">
    <property type="nucleotide sequence ID" value="NC_019771.1"/>
</dbReference>
<evidence type="ECO:0008006" key="3">
    <source>
        <dbReference type="Google" id="ProtNLM"/>
    </source>
</evidence>
<evidence type="ECO:0000313" key="2">
    <source>
        <dbReference type="Proteomes" id="UP000010474"/>
    </source>
</evidence>
<dbReference type="OrthoDB" id="197283at2"/>
<reference evidence="2" key="1">
    <citation type="journal article" date="2013" name="Proc. Natl. Acad. Sci. U.S.A.">
        <title>Improving the coverage of the cyanobacterial phylum using diversity-driven genome sequencing.</title>
        <authorList>
            <person name="Shih P.M."/>
            <person name="Wu D."/>
            <person name="Latifi A."/>
            <person name="Axen S.D."/>
            <person name="Fewer D.P."/>
            <person name="Talla E."/>
            <person name="Calteau A."/>
            <person name="Cai F."/>
            <person name="Tandeau de Marsac N."/>
            <person name="Rippka R."/>
            <person name="Herdman M."/>
            <person name="Sivonen K."/>
            <person name="Coursin T."/>
            <person name="Laurent T."/>
            <person name="Goodwin L."/>
            <person name="Nolan M."/>
            <person name="Davenport K.W."/>
            <person name="Han C.S."/>
            <person name="Rubin E.M."/>
            <person name="Eisen J.A."/>
            <person name="Woyke T."/>
            <person name="Gugger M."/>
            <person name="Kerfeld C.A."/>
        </authorList>
    </citation>
    <scope>NUCLEOTIDE SEQUENCE [LARGE SCALE GENOMIC DNA]</scope>
    <source>
        <strain evidence="2">ATCC 27899 / PCC 7122</strain>
    </source>
</reference>
<sequence length="122" mass="14121">MTDSFLIEIRLTPEFRRRLRILAKKYRQIQVDLQPILEMLQMGEFPGDQIPGTGFTVMKVRVKNSDSQKGKSGGYRLIYWIANTTLVVLLDIYSKSDQSNIEVSEICQIINNFDTLPTEDDY</sequence>
<proteinExistence type="predicted"/>